<name>A0A1X0P2C8_9TRYP</name>
<feature type="non-terminal residue" evidence="2">
    <location>
        <position position="1"/>
    </location>
</feature>
<dbReference type="GeneID" id="39982926"/>
<feature type="compositionally biased region" description="Pro residues" evidence="1">
    <location>
        <begin position="71"/>
        <end position="82"/>
    </location>
</feature>
<evidence type="ECO:0000313" key="2">
    <source>
        <dbReference type="EMBL" id="ORC91104.1"/>
    </source>
</evidence>
<dbReference type="EMBL" id="NBCO01000006">
    <property type="protein sequence ID" value="ORC91104.1"/>
    <property type="molecule type" value="Genomic_DNA"/>
</dbReference>
<comment type="caution">
    <text evidence="2">The sequence shown here is derived from an EMBL/GenBank/DDBJ whole genome shotgun (WGS) entry which is preliminary data.</text>
</comment>
<accession>A0A1X0P2C8</accession>
<sequence length="114" mass="13249">ASKCHSCEQEEQQKTDCNRWERALHLVMMEATNRIEKKVEPNQHLLTSAERTMLRMAFKQVQGCSRQKNTPVPPPPLPPPPTTQKRPSEISNPLRRQQRQKQQQQSVRKEIGQA</sequence>
<evidence type="ECO:0000313" key="3">
    <source>
        <dbReference type="Proteomes" id="UP000192257"/>
    </source>
</evidence>
<reference evidence="2 3" key="1">
    <citation type="submission" date="2017-03" db="EMBL/GenBank/DDBJ databases">
        <title>An alternative strategy for trypanosome survival in the mammalian bloodstream revealed through genome and transcriptome analysis of the ubiquitous bovine parasite Trypanosoma (Megatrypanum) theileri.</title>
        <authorList>
            <person name="Kelly S."/>
            <person name="Ivens A."/>
            <person name="Mott A."/>
            <person name="O'Neill E."/>
            <person name="Emms D."/>
            <person name="Macleod O."/>
            <person name="Voorheis P."/>
            <person name="Matthews J."/>
            <person name="Matthews K."/>
            <person name="Carrington M."/>
        </authorList>
    </citation>
    <scope>NUCLEOTIDE SEQUENCE [LARGE SCALE GENOMIC DNA]</scope>
    <source>
        <strain evidence="2">Edinburgh</strain>
    </source>
</reference>
<gene>
    <name evidence="2" type="ORF">TM35_000061090</name>
</gene>
<organism evidence="2 3">
    <name type="scientific">Trypanosoma theileri</name>
    <dbReference type="NCBI Taxonomy" id="67003"/>
    <lineage>
        <taxon>Eukaryota</taxon>
        <taxon>Discoba</taxon>
        <taxon>Euglenozoa</taxon>
        <taxon>Kinetoplastea</taxon>
        <taxon>Metakinetoplastina</taxon>
        <taxon>Trypanosomatida</taxon>
        <taxon>Trypanosomatidae</taxon>
        <taxon>Trypanosoma</taxon>
    </lineage>
</organism>
<dbReference type="Proteomes" id="UP000192257">
    <property type="component" value="Unassembled WGS sequence"/>
</dbReference>
<dbReference type="RefSeq" id="XP_028885170.1">
    <property type="nucleotide sequence ID" value="XM_029023146.1"/>
</dbReference>
<feature type="region of interest" description="Disordered" evidence="1">
    <location>
        <begin position="60"/>
        <end position="114"/>
    </location>
</feature>
<dbReference type="VEuPathDB" id="TriTrypDB:TM35_000061090"/>
<keyword evidence="3" id="KW-1185">Reference proteome</keyword>
<dbReference type="AlphaFoldDB" id="A0A1X0P2C8"/>
<protein>
    <submittedName>
        <fullName evidence="2">Uncharacterized protein</fullName>
    </submittedName>
</protein>
<evidence type="ECO:0000256" key="1">
    <source>
        <dbReference type="SAM" id="MobiDB-lite"/>
    </source>
</evidence>
<proteinExistence type="predicted"/>